<reference evidence="1 2" key="1">
    <citation type="journal article" date="2018" name="Evol. Lett.">
        <title>Horizontal gene cluster transfer increased hallucinogenic mushroom diversity.</title>
        <authorList>
            <person name="Reynolds H.T."/>
            <person name="Vijayakumar V."/>
            <person name="Gluck-Thaler E."/>
            <person name="Korotkin H.B."/>
            <person name="Matheny P.B."/>
            <person name="Slot J.C."/>
        </authorList>
    </citation>
    <scope>NUCLEOTIDE SEQUENCE [LARGE SCALE GENOMIC DNA]</scope>
    <source>
        <strain evidence="1 2">2629</strain>
    </source>
</reference>
<dbReference type="STRING" id="181874.A0A409YTY5"/>
<protein>
    <recommendedName>
        <fullName evidence="3">Arabinan endo-1,5-alpha-L-arabinosidase</fullName>
    </recommendedName>
</protein>
<keyword evidence="2" id="KW-1185">Reference proteome</keyword>
<dbReference type="AlphaFoldDB" id="A0A409YTY5"/>
<dbReference type="InParanoid" id="A0A409YTY5"/>
<dbReference type="Gene3D" id="2.115.10.20">
    <property type="entry name" value="Glycosyl hydrolase domain, family 43"/>
    <property type="match status" value="1"/>
</dbReference>
<dbReference type="SUPFAM" id="SSF75005">
    <property type="entry name" value="Arabinanase/levansucrase/invertase"/>
    <property type="match status" value="1"/>
</dbReference>
<evidence type="ECO:0000313" key="1">
    <source>
        <dbReference type="EMBL" id="PPR06481.1"/>
    </source>
</evidence>
<evidence type="ECO:0008006" key="3">
    <source>
        <dbReference type="Google" id="ProtNLM"/>
    </source>
</evidence>
<evidence type="ECO:0000313" key="2">
    <source>
        <dbReference type="Proteomes" id="UP000284842"/>
    </source>
</evidence>
<sequence length="97" mass="10115">MCVNGCGVDWILSFPVIHSSYISVTNGTKTGYKASTLMSGGGSLVLQGHGDVHGPGGQDIIMDNGTPVLVYHYYNAAGTNVLGINKLDFSSGWPVVV</sequence>
<accession>A0A409YTY5</accession>
<organism evidence="1 2">
    <name type="scientific">Panaeolus cyanescens</name>
    <dbReference type="NCBI Taxonomy" id="181874"/>
    <lineage>
        <taxon>Eukaryota</taxon>
        <taxon>Fungi</taxon>
        <taxon>Dikarya</taxon>
        <taxon>Basidiomycota</taxon>
        <taxon>Agaricomycotina</taxon>
        <taxon>Agaricomycetes</taxon>
        <taxon>Agaricomycetidae</taxon>
        <taxon>Agaricales</taxon>
        <taxon>Agaricineae</taxon>
        <taxon>Galeropsidaceae</taxon>
        <taxon>Panaeolus</taxon>
    </lineage>
</organism>
<dbReference type="InterPro" id="IPR023296">
    <property type="entry name" value="Glyco_hydro_beta-prop_sf"/>
</dbReference>
<dbReference type="Proteomes" id="UP000284842">
    <property type="component" value="Unassembled WGS sequence"/>
</dbReference>
<comment type="caution">
    <text evidence="1">The sequence shown here is derived from an EMBL/GenBank/DDBJ whole genome shotgun (WGS) entry which is preliminary data.</text>
</comment>
<dbReference type="EMBL" id="NHTK01000641">
    <property type="protein sequence ID" value="PPR06481.1"/>
    <property type="molecule type" value="Genomic_DNA"/>
</dbReference>
<gene>
    <name evidence="1" type="ORF">CVT24_002567</name>
</gene>
<dbReference type="OrthoDB" id="195678at2759"/>
<name>A0A409YTY5_9AGAR</name>
<proteinExistence type="predicted"/>